<feature type="compositionally biased region" description="Pro residues" evidence="5">
    <location>
        <begin position="258"/>
        <end position="269"/>
    </location>
</feature>
<sequence length="844" mass="90986">MATVGRESSFMPTVKCSSCGLQVEISLMGEHECSGPPAVEETPPMPAPSLFERFNPWGAPAAPKDQSRAPPQVDTSAANRAYAGQGQLTPVSSLSSGSQPSEQNISPKTPNARPATNKPDEFFAPLIANDSPPPQPTRRSGGYGGLGNRTDFDDQLPPSNPARKQSPPNLMERLNSIAPGPFDANRRPSSSARSDINDRPGTSASNLGSLGGGQAQPSLRKNGYGGFGVPARSPSRQEDNPPPLTPSRADTFPRPNEGFPPPQRTPSAPPAALRIQPPDRLRAPSEYFSDRDGGTSPDSRGSMMSDRPRRPSRGPDTSRPPPPRSATLRPTTPGLPTINLAEEFGVGNPYHTPSESTGSSVSVHSMSVQSVSAQSSFERRPSQASSRTSPPRSIASRSGRRKPSDTSSFDNLMSDLQSTMDDNQQKPPGPASLKMPYKGGRDRPSPLSARPPPPEGGYDPRIDPRGQRRAAGGSPLPSPLEISPLGESPAIMTPSILTPGSGAQPSPGWPTPKPEPARPREQEPPVPQQSALRELQGASPMDRPQGPQRAPPMEAPRELQRAPTMEAPKETQRPPMEPFRPQLQRAPTMEVPRQLQRAATMDEPRDMQRQDPSRTPQRPRDPRDELRDGRPLHERSRSQPRNLPPPSAQPSRGDCKACGLPIKGKSISSADGRLTGRYHKPCFVCSTCQEPFTSATFYVLNDRPYCEQHYHKLNGSLCGSCGRGIEGEYLEDETSRKHHVGCFKCGDCGMALRDGYFEVNGRAFCEKDAWRRVQQPPPPSMMMGGGRGMGGPPGRGRGGMRPPGPMGLPGANPRFGPNGPYGNSRLGPGPRPKMEKRMTRLGML</sequence>
<evidence type="ECO:0000259" key="6">
    <source>
        <dbReference type="PROSITE" id="PS50023"/>
    </source>
</evidence>
<gene>
    <name evidence="7" type="ORF">QC761_201720</name>
</gene>
<feature type="compositionally biased region" description="Polar residues" evidence="5">
    <location>
        <begin position="382"/>
        <end position="391"/>
    </location>
</feature>
<evidence type="ECO:0000313" key="8">
    <source>
        <dbReference type="Proteomes" id="UP001322138"/>
    </source>
</evidence>
<evidence type="ECO:0000256" key="4">
    <source>
        <dbReference type="PROSITE-ProRule" id="PRU00125"/>
    </source>
</evidence>
<evidence type="ECO:0000256" key="5">
    <source>
        <dbReference type="SAM" id="MobiDB-lite"/>
    </source>
</evidence>
<dbReference type="Proteomes" id="UP001322138">
    <property type="component" value="Unassembled WGS sequence"/>
</dbReference>
<dbReference type="CDD" id="cd08368">
    <property type="entry name" value="LIM"/>
    <property type="match status" value="1"/>
</dbReference>
<feature type="compositionally biased region" description="Low complexity" evidence="5">
    <location>
        <begin position="354"/>
        <end position="376"/>
    </location>
</feature>
<organism evidence="7 8">
    <name type="scientific">Podospora bellae-mahoneyi</name>
    <dbReference type="NCBI Taxonomy" id="2093777"/>
    <lineage>
        <taxon>Eukaryota</taxon>
        <taxon>Fungi</taxon>
        <taxon>Dikarya</taxon>
        <taxon>Ascomycota</taxon>
        <taxon>Pezizomycotina</taxon>
        <taxon>Sordariomycetes</taxon>
        <taxon>Sordariomycetidae</taxon>
        <taxon>Sordariales</taxon>
        <taxon>Podosporaceae</taxon>
        <taxon>Podospora</taxon>
    </lineage>
</organism>
<dbReference type="SMART" id="SM00132">
    <property type="entry name" value="LIM"/>
    <property type="match status" value="2"/>
</dbReference>
<dbReference type="InterPro" id="IPR001781">
    <property type="entry name" value="Znf_LIM"/>
</dbReference>
<dbReference type="Gene3D" id="2.10.110.10">
    <property type="entry name" value="Cysteine Rich Protein"/>
    <property type="match status" value="2"/>
</dbReference>
<dbReference type="PROSITE" id="PS50023">
    <property type="entry name" value="LIM_DOMAIN_2"/>
    <property type="match status" value="2"/>
</dbReference>
<feature type="compositionally biased region" description="Low complexity" evidence="5">
    <location>
        <begin position="92"/>
        <end position="101"/>
    </location>
</feature>
<keyword evidence="2 4" id="KW-0862">Zinc</keyword>
<evidence type="ECO:0000256" key="1">
    <source>
        <dbReference type="ARBA" id="ARBA00022723"/>
    </source>
</evidence>
<accession>A0ABR0FND2</accession>
<name>A0ABR0FND2_9PEZI</name>
<protein>
    <recommendedName>
        <fullName evidence="6">LIM zinc-binding domain-containing protein</fullName>
    </recommendedName>
</protein>
<feature type="compositionally biased region" description="Polar residues" evidence="5">
    <location>
        <begin position="187"/>
        <end position="208"/>
    </location>
</feature>
<feature type="region of interest" description="Disordered" evidence="5">
    <location>
        <begin position="775"/>
        <end position="844"/>
    </location>
</feature>
<feature type="compositionally biased region" description="Gly residues" evidence="5">
    <location>
        <begin position="783"/>
        <end position="801"/>
    </location>
</feature>
<feature type="compositionally biased region" description="Polar residues" evidence="5">
    <location>
        <begin position="405"/>
        <end position="426"/>
    </location>
</feature>
<dbReference type="PANTHER" id="PTHR24210">
    <property type="entry name" value="LIM DOMAIN-CONTAINING PROTEIN"/>
    <property type="match status" value="1"/>
</dbReference>
<keyword evidence="3 4" id="KW-0440">LIM domain</keyword>
<dbReference type="EMBL" id="JAFFGZ010000004">
    <property type="protein sequence ID" value="KAK4645473.1"/>
    <property type="molecule type" value="Genomic_DNA"/>
</dbReference>
<evidence type="ECO:0000256" key="2">
    <source>
        <dbReference type="ARBA" id="ARBA00022833"/>
    </source>
</evidence>
<evidence type="ECO:0000313" key="7">
    <source>
        <dbReference type="EMBL" id="KAK4645473.1"/>
    </source>
</evidence>
<dbReference type="Pfam" id="PF00412">
    <property type="entry name" value="LIM"/>
    <property type="match status" value="2"/>
</dbReference>
<dbReference type="GeneID" id="87895384"/>
<proteinExistence type="predicted"/>
<dbReference type="PROSITE" id="PS00478">
    <property type="entry name" value="LIM_DOMAIN_1"/>
    <property type="match status" value="1"/>
</dbReference>
<feature type="compositionally biased region" description="Basic and acidic residues" evidence="5">
    <location>
        <begin position="600"/>
        <end position="637"/>
    </location>
</feature>
<feature type="domain" description="LIM zinc-binding" evidence="6">
    <location>
        <begin position="653"/>
        <end position="716"/>
    </location>
</feature>
<dbReference type="CDD" id="cd09397">
    <property type="entry name" value="LIM1_UF1"/>
    <property type="match status" value="1"/>
</dbReference>
<dbReference type="RefSeq" id="XP_062734449.1">
    <property type="nucleotide sequence ID" value="XM_062875902.1"/>
</dbReference>
<keyword evidence="8" id="KW-1185">Reference proteome</keyword>
<dbReference type="PANTHER" id="PTHR24210:SF14">
    <property type="entry name" value="LIM ZINC-BINDING DOMAIN-CONTAINING PROTEIN"/>
    <property type="match status" value="1"/>
</dbReference>
<feature type="compositionally biased region" description="Low complexity" evidence="5">
    <location>
        <begin position="472"/>
        <end position="489"/>
    </location>
</feature>
<feature type="domain" description="LIM zinc-binding" evidence="6">
    <location>
        <begin position="717"/>
        <end position="775"/>
    </location>
</feature>
<feature type="region of interest" description="Disordered" evidence="5">
    <location>
        <begin position="31"/>
        <end position="655"/>
    </location>
</feature>
<comment type="caution">
    <text evidence="7">The sequence shown here is derived from an EMBL/GenBank/DDBJ whole genome shotgun (WGS) entry which is preliminary data.</text>
</comment>
<dbReference type="SUPFAM" id="SSF57716">
    <property type="entry name" value="Glucocorticoid receptor-like (DNA-binding domain)"/>
    <property type="match status" value="1"/>
</dbReference>
<keyword evidence="1 4" id="KW-0479">Metal-binding</keyword>
<reference evidence="7 8" key="1">
    <citation type="journal article" date="2023" name="bioRxiv">
        <title>High-quality genome assemblies of four members of thePodospora anserinaspecies complex.</title>
        <authorList>
            <person name="Ament-Velasquez S.L."/>
            <person name="Vogan A.A."/>
            <person name="Wallerman O."/>
            <person name="Hartmann F."/>
            <person name="Gautier V."/>
            <person name="Silar P."/>
            <person name="Giraud T."/>
            <person name="Johannesson H."/>
        </authorList>
    </citation>
    <scope>NUCLEOTIDE SEQUENCE [LARGE SCALE GENOMIC DNA]</scope>
    <source>
        <strain evidence="7 8">CBS 112042</strain>
    </source>
</reference>
<evidence type="ECO:0000256" key="3">
    <source>
        <dbReference type="ARBA" id="ARBA00023038"/>
    </source>
</evidence>
<dbReference type="InterPro" id="IPR017351">
    <property type="entry name" value="PINCH-1-4-like"/>
</dbReference>
<feature type="compositionally biased region" description="Polar residues" evidence="5">
    <location>
        <begin position="495"/>
        <end position="504"/>
    </location>
</feature>
<feature type="compositionally biased region" description="Basic and acidic residues" evidence="5">
    <location>
        <begin position="277"/>
        <end position="293"/>
    </location>
</feature>